<organism evidence="2 3">
    <name type="scientific">Corallococcus terminator</name>
    <dbReference type="NCBI Taxonomy" id="2316733"/>
    <lineage>
        <taxon>Bacteria</taxon>
        <taxon>Pseudomonadati</taxon>
        <taxon>Myxococcota</taxon>
        <taxon>Myxococcia</taxon>
        <taxon>Myxococcales</taxon>
        <taxon>Cystobacterineae</taxon>
        <taxon>Myxococcaceae</taxon>
        <taxon>Corallococcus</taxon>
    </lineage>
</organism>
<accession>A0A3A8HWR7</accession>
<feature type="compositionally biased region" description="Low complexity" evidence="1">
    <location>
        <begin position="666"/>
        <end position="675"/>
    </location>
</feature>
<evidence type="ECO:0000256" key="1">
    <source>
        <dbReference type="SAM" id="MobiDB-lite"/>
    </source>
</evidence>
<proteinExistence type="predicted"/>
<feature type="non-terminal residue" evidence="2">
    <location>
        <position position="835"/>
    </location>
</feature>
<feature type="region of interest" description="Disordered" evidence="1">
    <location>
        <begin position="434"/>
        <end position="453"/>
    </location>
</feature>
<feature type="compositionally biased region" description="Low complexity" evidence="1">
    <location>
        <begin position="632"/>
        <end position="642"/>
    </location>
</feature>
<feature type="compositionally biased region" description="Low complexity" evidence="1">
    <location>
        <begin position="164"/>
        <end position="184"/>
    </location>
</feature>
<feature type="compositionally biased region" description="Basic and acidic residues" evidence="1">
    <location>
        <begin position="709"/>
        <end position="722"/>
    </location>
</feature>
<feature type="region of interest" description="Disordered" evidence="1">
    <location>
        <begin position="51"/>
        <end position="184"/>
    </location>
</feature>
<gene>
    <name evidence="2" type="ORF">D7V88_38955</name>
</gene>
<protein>
    <submittedName>
        <fullName evidence="2">DUF4912 domain-containing protein</fullName>
    </submittedName>
</protein>
<feature type="compositionally biased region" description="Low complexity" evidence="1">
    <location>
        <begin position="808"/>
        <end position="826"/>
    </location>
</feature>
<dbReference type="EMBL" id="RAVZ01000501">
    <property type="protein sequence ID" value="RKG71920.1"/>
    <property type="molecule type" value="Genomic_DNA"/>
</dbReference>
<keyword evidence="3" id="KW-1185">Reference proteome</keyword>
<dbReference type="OrthoDB" id="5522892at2"/>
<dbReference type="AlphaFoldDB" id="A0A3A8HWR7"/>
<reference evidence="3" key="1">
    <citation type="submission" date="2018-09" db="EMBL/GenBank/DDBJ databases">
        <authorList>
            <person name="Livingstone P.G."/>
            <person name="Whitworth D.E."/>
        </authorList>
    </citation>
    <scope>NUCLEOTIDE SEQUENCE [LARGE SCALE GENOMIC DNA]</scope>
    <source>
        <strain evidence="3">CA054A</strain>
    </source>
</reference>
<feature type="compositionally biased region" description="Low complexity" evidence="1">
    <location>
        <begin position="732"/>
        <end position="801"/>
    </location>
</feature>
<feature type="region of interest" description="Disordered" evidence="1">
    <location>
        <begin position="318"/>
        <end position="341"/>
    </location>
</feature>
<comment type="caution">
    <text evidence="2">The sequence shown here is derived from an EMBL/GenBank/DDBJ whole genome shotgun (WGS) entry which is preliminary data.</text>
</comment>
<dbReference type="Proteomes" id="UP000268094">
    <property type="component" value="Unassembled WGS sequence"/>
</dbReference>
<dbReference type="RefSeq" id="WP_120545589.1">
    <property type="nucleotide sequence ID" value="NZ_RAVZ01000501.1"/>
</dbReference>
<feature type="region of interest" description="Disordered" evidence="1">
    <location>
        <begin position="615"/>
        <end position="835"/>
    </location>
</feature>
<sequence length="835" mass="86727">MDERKGVTLSYLRELARKYLRERSGASRGREFVAALAERVPALGRLARLAGLSVSQRGSGDVGGEERKLDSGPPDSGPVQGAKPGAVPLPPPEVAGTEGAQARELSSEPITEPSGGPRTRPARVVTFPARGKSRRDPDDEDTLPSFPETPTPRPSSAPKQDAVPLAAAGAGSSPASEPPHAAEPLVEGFFVTKVAGQAEARRHHLLEEQAPRLPPADPTPERLEHLGELPLDYQDDAMVLLARDPHTLFVLWDFSDASRQRALDELPSPRAVLKVFDGEGVSREVDFALESRSFYLREMAPGRTYRVEAHFVGSDGRSRRIGHSSNRATLPPAGPSSDTSIRFLHMPPPPVVNRSREQAVPVAAPRAAESQEREYVTWRRVTLPGSAGVRDVPEVHRERAPGASDQRYGEAPYLENVPRALGASDQRYARVAEATPGEGLPLAPPRAPGASDQRYLSVDRAPGASDQRYLSVDRAPGASDQRYGQTLLPGGVSEYRYLDVSSRAAGASEQRYVEGAGGQGASGQKYIDVPRAPGASDQRYLTVSPGPGASDQQYLTVPRAAGASDQRYLATDRVPGASDQRYLTVPRAAGASDQRYLGTEGASGQQYLTVPRAAGASDARYVEDSRAPAGPPAAQGPAAPRPVNGRGVGNGSRAPATPIVAKRPADSSASDSRAPGAVAPASSRASDAGAPSEPWSLSVERGPSASEQRALDKAREAAEASREAPPAPAPPSVSASSEATPVASKAALSTAAPSTAPAKAEASSPSEAPPSKAAVAPPVSGAASTKAAAAPAGTPPAKADAPSPPVTPASKAPVAPAVPSAPSAKATKPRTEAAP</sequence>
<name>A0A3A8HWR7_9BACT</name>
<dbReference type="InterPro" id="IPR032585">
    <property type="entry name" value="DUF4912"/>
</dbReference>
<evidence type="ECO:0000313" key="3">
    <source>
        <dbReference type="Proteomes" id="UP000268094"/>
    </source>
</evidence>
<dbReference type="Pfam" id="PF16258">
    <property type="entry name" value="DUF4912"/>
    <property type="match status" value="1"/>
</dbReference>
<evidence type="ECO:0000313" key="2">
    <source>
        <dbReference type="EMBL" id="RKG71920.1"/>
    </source>
</evidence>